<proteinExistence type="inferred from homology"/>
<dbReference type="Gene3D" id="2.20.25.20">
    <property type="match status" value="1"/>
</dbReference>
<sequence length="79" mass="9005">MAGEMFTEQQNELVDSAAEMIMVLSHTEKYKNCDFGRCPRVFCCGQSRLPAGQSHRPYPQIEHCESILPKMRRCIVSAI</sequence>
<dbReference type="GO" id="GO:0005737">
    <property type="term" value="C:cytoplasm"/>
    <property type="evidence" value="ECO:0007669"/>
    <property type="project" value="TreeGrafter"/>
</dbReference>
<dbReference type="Proteomes" id="UP000886595">
    <property type="component" value="Unassembled WGS sequence"/>
</dbReference>
<dbReference type="SUPFAM" id="SSF57798">
    <property type="entry name" value="Casein kinase II beta subunit"/>
    <property type="match status" value="1"/>
</dbReference>
<comment type="subunit">
    <text evidence="1">Tetramer of two alpha and two beta subunits.</text>
</comment>
<dbReference type="GO" id="GO:0019887">
    <property type="term" value="F:protein kinase regulator activity"/>
    <property type="evidence" value="ECO:0007669"/>
    <property type="project" value="InterPro"/>
</dbReference>
<keyword evidence="3" id="KW-1185">Reference proteome</keyword>
<dbReference type="PANTHER" id="PTHR11740:SF22">
    <property type="entry name" value="CASEIN KINASE II SUBUNIT BETA-3"/>
    <property type="match status" value="1"/>
</dbReference>
<dbReference type="PANTHER" id="PTHR11740">
    <property type="entry name" value="CASEIN KINASE II SUBUNIT BETA"/>
    <property type="match status" value="1"/>
</dbReference>
<accession>A0A8X7W7M2</accession>
<reference evidence="2 3" key="1">
    <citation type="submission" date="2020-02" db="EMBL/GenBank/DDBJ databases">
        <authorList>
            <person name="Ma Q."/>
            <person name="Huang Y."/>
            <person name="Song X."/>
            <person name="Pei D."/>
        </authorList>
    </citation>
    <scope>NUCLEOTIDE SEQUENCE [LARGE SCALE GENOMIC DNA]</scope>
    <source>
        <strain evidence="2">Sxm20200214</strain>
        <tissue evidence="2">Leaf</tissue>
    </source>
</reference>
<comment type="caution">
    <text evidence="2">The sequence shown here is derived from an EMBL/GenBank/DDBJ whole genome shotgun (WGS) entry which is preliminary data.</text>
</comment>
<evidence type="ECO:0000313" key="3">
    <source>
        <dbReference type="Proteomes" id="UP000886595"/>
    </source>
</evidence>
<dbReference type="EMBL" id="JAAMPC010000002">
    <property type="protein sequence ID" value="KAG2325454.1"/>
    <property type="molecule type" value="Genomic_DNA"/>
</dbReference>
<gene>
    <name evidence="2" type="ORF">Bca52824_008182</name>
</gene>
<organism evidence="2 3">
    <name type="scientific">Brassica carinata</name>
    <name type="common">Ethiopian mustard</name>
    <name type="synonym">Abyssinian cabbage</name>
    <dbReference type="NCBI Taxonomy" id="52824"/>
    <lineage>
        <taxon>Eukaryota</taxon>
        <taxon>Viridiplantae</taxon>
        <taxon>Streptophyta</taxon>
        <taxon>Embryophyta</taxon>
        <taxon>Tracheophyta</taxon>
        <taxon>Spermatophyta</taxon>
        <taxon>Magnoliopsida</taxon>
        <taxon>eudicotyledons</taxon>
        <taxon>Gunneridae</taxon>
        <taxon>Pentapetalae</taxon>
        <taxon>rosids</taxon>
        <taxon>malvids</taxon>
        <taxon>Brassicales</taxon>
        <taxon>Brassicaceae</taxon>
        <taxon>Brassiceae</taxon>
        <taxon>Brassica</taxon>
    </lineage>
</organism>
<evidence type="ECO:0000256" key="1">
    <source>
        <dbReference type="RuleBase" id="RU361268"/>
    </source>
</evidence>
<dbReference type="AlphaFoldDB" id="A0A8X7W7M2"/>
<dbReference type="GO" id="GO:0005956">
    <property type="term" value="C:protein kinase CK2 complex"/>
    <property type="evidence" value="ECO:0007669"/>
    <property type="project" value="UniProtKB-UniRule"/>
</dbReference>
<dbReference type="InterPro" id="IPR035991">
    <property type="entry name" value="Casein_kinase_II_beta-like"/>
</dbReference>
<dbReference type="Pfam" id="PF01214">
    <property type="entry name" value="CK_II_beta"/>
    <property type="match status" value="1"/>
</dbReference>
<protein>
    <recommendedName>
        <fullName evidence="1">Casein kinase II subunit beta</fullName>
        <shortName evidence="1">CK II beta</shortName>
    </recommendedName>
</protein>
<evidence type="ECO:0000313" key="2">
    <source>
        <dbReference type="EMBL" id="KAG2325454.1"/>
    </source>
</evidence>
<comment type="function">
    <text evidence="1">Plays a complex role in regulating the basal catalytic activity of the alpha subunit.</text>
</comment>
<dbReference type="InterPro" id="IPR000704">
    <property type="entry name" value="Casein_kinase_II_reg-sub"/>
</dbReference>
<comment type="similarity">
    <text evidence="1">Belongs to the casein kinase 2 subunit beta family.</text>
</comment>
<name>A0A8X7W7M2_BRACI</name>
<dbReference type="OrthoDB" id="3971593at2759"/>